<evidence type="ECO:0000313" key="8">
    <source>
        <dbReference type="Proteomes" id="UP001267290"/>
    </source>
</evidence>
<dbReference type="NCBIfam" id="TIGR01470">
    <property type="entry name" value="cysG_Nterm"/>
    <property type="match status" value="1"/>
</dbReference>
<evidence type="ECO:0000256" key="4">
    <source>
        <dbReference type="ARBA" id="ARBA00023027"/>
    </source>
</evidence>
<dbReference type="SUPFAM" id="SSF51735">
    <property type="entry name" value="NAD(P)-binding Rossmann-fold domains"/>
    <property type="match status" value="1"/>
</dbReference>
<comment type="pathway">
    <text evidence="1">Porphyrin-containing compound metabolism; siroheme biosynthesis; sirohydrochlorin from precorrin-2: step 1/1.</text>
</comment>
<sequence length="253" mass="28263">MELTNWQYPYPIMMNLAGSKCLIIGGGPIAERKLRSLLQAGAEVTVVSPTFTTGILAMEPQPNVIVKRQTYDPSIWAAHGEARFVLVIAATNDARVNRQIAMDANGSGSLVNIVDQPELSSFILPSVVRRGKLVITVSTGGASPSAARKIAKELDNAYGDEYEIYLDFLTETRLLIQNHVKDKEARQQLFKEMLAWDLMRYIREGTFEAWKQQFTLALHHTVWMQPQVQGESELPSWSFINEIGQQRIGGGDE</sequence>
<dbReference type="EMBL" id="JAVDSB010000013">
    <property type="protein sequence ID" value="MDR6554019.1"/>
    <property type="molecule type" value="Genomic_DNA"/>
</dbReference>
<reference evidence="7 8" key="1">
    <citation type="submission" date="2023-07" db="EMBL/GenBank/DDBJ databases">
        <title>Sorghum-associated microbial communities from plants grown in Nebraska, USA.</title>
        <authorList>
            <person name="Schachtman D."/>
        </authorList>
    </citation>
    <scope>NUCLEOTIDE SEQUENCE [LARGE SCALE GENOMIC DNA]</scope>
    <source>
        <strain evidence="7 8">CC258</strain>
    </source>
</reference>
<dbReference type="SUPFAM" id="SSF75615">
    <property type="entry name" value="Siroheme synthase middle domains-like"/>
    <property type="match status" value="1"/>
</dbReference>
<keyword evidence="4" id="KW-0520">NAD</keyword>
<accession>A0ABU1P2Q3</accession>
<dbReference type="Pfam" id="PF22440">
    <property type="entry name" value="SirC_C"/>
    <property type="match status" value="1"/>
</dbReference>
<dbReference type="Proteomes" id="UP001267290">
    <property type="component" value="Unassembled WGS sequence"/>
</dbReference>
<dbReference type="InterPro" id="IPR006367">
    <property type="entry name" value="Sirohaem_synthase_N"/>
</dbReference>
<evidence type="ECO:0000256" key="1">
    <source>
        <dbReference type="ARBA" id="ARBA00005010"/>
    </source>
</evidence>
<dbReference type="GO" id="GO:0051266">
    <property type="term" value="F:sirohydrochlorin ferrochelatase activity"/>
    <property type="evidence" value="ECO:0007669"/>
    <property type="project" value="UniProtKB-EC"/>
</dbReference>
<dbReference type="PANTHER" id="PTHR35330:SF1">
    <property type="entry name" value="SIROHEME BIOSYNTHESIS PROTEIN MET8"/>
    <property type="match status" value="1"/>
</dbReference>
<gene>
    <name evidence="7" type="ORF">J2736_005229</name>
</gene>
<dbReference type="InterPro" id="IPR028161">
    <property type="entry name" value="Met8-like"/>
</dbReference>
<dbReference type="InterPro" id="IPR036291">
    <property type="entry name" value="NAD(P)-bd_dom_sf"/>
</dbReference>
<protein>
    <recommendedName>
        <fullName evidence="2">precorrin-2 dehydrogenase</fullName>
        <ecNumber evidence="2">1.3.1.76</ecNumber>
    </recommendedName>
</protein>
<dbReference type="Pfam" id="PF13241">
    <property type="entry name" value="NAD_binding_7"/>
    <property type="match status" value="1"/>
</dbReference>
<evidence type="ECO:0000256" key="5">
    <source>
        <dbReference type="ARBA" id="ARBA00023244"/>
    </source>
</evidence>
<comment type="caution">
    <text evidence="7">The sequence shown here is derived from an EMBL/GenBank/DDBJ whole genome shotgun (WGS) entry which is preliminary data.</text>
</comment>
<organism evidence="7 8">
    <name type="scientific">Paenibacillus qinlingensis</name>
    <dbReference type="NCBI Taxonomy" id="1837343"/>
    <lineage>
        <taxon>Bacteria</taxon>
        <taxon>Bacillati</taxon>
        <taxon>Bacillota</taxon>
        <taxon>Bacilli</taxon>
        <taxon>Bacillales</taxon>
        <taxon>Paenibacillaceae</taxon>
        <taxon>Paenibacillus</taxon>
    </lineage>
</organism>
<evidence type="ECO:0000256" key="2">
    <source>
        <dbReference type="ARBA" id="ARBA00012400"/>
    </source>
</evidence>
<keyword evidence="8" id="KW-1185">Reference proteome</keyword>
<keyword evidence="3 7" id="KW-0560">Oxidoreductase</keyword>
<dbReference type="GO" id="GO:0043115">
    <property type="term" value="F:precorrin-2 dehydrogenase activity"/>
    <property type="evidence" value="ECO:0007669"/>
    <property type="project" value="UniProtKB-EC"/>
</dbReference>
<name>A0ABU1P2Q3_9BACL</name>
<evidence type="ECO:0000256" key="3">
    <source>
        <dbReference type="ARBA" id="ARBA00023002"/>
    </source>
</evidence>
<keyword evidence="7" id="KW-0456">Lyase</keyword>
<dbReference type="Gene3D" id="1.10.8.610">
    <property type="entry name" value="SirC, precorrin-2 dehydrogenase, C-terminal helical domain-like"/>
    <property type="match status" value="1"/>
</dbReference>
<dbReference type="EC" id="1.3.1.76" evidence="2"/>
<comment type="catalytic activity">
    <reaction evidence="6">
        <text>precorrin-2 + NAD(+) = sirohydrochlorin + NADH + 2 H(+)</text>
        <dbReference type="Rhea" id="RHEA:15613"/>
        <dbReference type="ChEBI" id="CHEBI:15378"/>
        <dbReference type="ChEBI" id="CHEBI:57540"/>
        <dbReference type="ChEBI" id="CHEBI:57945"/>
        <dbReference type="ChEBI" id="CHEBI:58351"/>
        <dbReference type="ChEBI" id="CHEBI:58827"/>
        <dbReference type="EC" id="1.3.1.76"/>
    </reaction>
</comment>
<evidence type="ECO:0000256" key="6">
    <source>
        <dbReference type="ARBA" id="ARBA00047561"/>
    </source>
</evidence>
<proteinExistence type="predicted"/>
<keyword evidence="5" id="KW-0627">Porphyrin biosynthesis</keyword>
<evidence type="ECO:0000313" key="7">
    <source>
        <dbReference type="EMBL" id="MDR6554019.1"/>
    </source>
</evidence>
<dbReference type="Gene3D" id="3.40.50.720">
    <property type="entry name" value="NAD(P)-binding Rossmann-like Domain"/>
    <property type="match status" value="1"/>
</dbReference>
<dbReference type="InterPro" id="IPR042518">
    <property type="entry name" value="SirC_C"/>
</dbReference>
<dbReference type="PANTHER" id="PTHR35330">
    <property type="entry name" value="SIROHEME BIOSYNTHESIS PROTEIN MET8"/>
    <property type="match status" value="1"/>
</dbReference>